<dbReference type="InterPro" id="IPR013324">
    <property type="entry name" value="RNA_pol_sigma_r3/r4-like"/>
</dbReference>
<name>A0A3E3DYK2_9FIRM</name>
<dbReference type="PANTHER" id="PTHR30385:SF4">
    <property type="entry name" value="RNA POLYMERASE SIGMA-E FACTOR"/>
    <property type="match status" value="1"/>
</dbReference>
<dbReference type="PANTHER" id="PTHR30385">
    <property type="entry name" value="SIGMA FACTOR F FLAGELLAR"/>
    <property type="match status" value="1"/>
</dbReference>
<evidence type="ECO:0000256" key="7">
    <source>
        <dbReference type="RuleBase" id="RU362124"/>
    </source>
</evidence>
<comment type="similarity">
    <text evidence="1 7">Belongs to the sigma-70 factor family.</text>
</comment>
<dbReference type="InterPro" id="IPR000943">
    <property type="entry name" value="RNA_pol_sigma70"/>
</dbReference>
<dbReference type="Proteomes" id="UP000261212">
    <property type="component" value="Unassembled WGS sequence"/>
</dbReference>
<reference evidence="9 10" key="1">
    <citation type="submission" date="2018-08" db="EMBL/GenBank/DDBJ databases">
        <title>A genome reference for cultivated species of the human gut microbiota.</title>
        <authorList>
            <person name="Zou Y."/>
            <person name="Xue W."/>
            <person name="Luo G."/>
        </authorList>
    </citation>
    <scope>NUCLEOTIDE SEQUENCE [LARGE SCALE GENOMIC DNA]</scope>
    <source>
        <strain evidence="9 10">AM25-6</strain>
    </source>
</reference>
<feature type="domain" description="HTH cro/C1-type" evidence="8">
    <location>
        <begin position="208"/>
        <end position="238"/>
    </location>
</feature>
<dbReference type="PROSITE" id="PS00716">
    <property type="entry name" value="SIGMA70_2"/>
    <property type="match status" value="1"/>
</dbReference>
<dbReference type="AlphaFoldDB" id="A0A3E3DYK2"/>
<dbReference type="PRINTS" id="PR00046">
    <property type="entry name" value="SIGMA70FCT"/>
</dbReference>
<keyword evidence="6 7" id="KW-0804">Transcription</keyword>
<accession>A0A3E3DYK2</accession>
<dbReference type="InterPro" id="IPR013325">
    <property type="entry name" value="RNA_pol_sigma_r2"/>
</dbReference>
<dbReference type="PROSITE" id="PS50943">
    <property type="entry name" value="HTH_CROC1"/>
    <property type="match status" value="1"/>
</dbReference>
<organism evidence="9 10">
    <name type="scientific">Anaerofustis stercorihominis</name>
    <dbReference type="NCBI Taxonomy" id="214853"/>
    <lineage>
        <taxon>Bacteria</taxon>
        <taxon>Bacillati</taxon>
        <taxon>Bacillota</taxon>
        <taxon>Clostridia</taxon>
        <taxon>Eubacteriales</taxon>
        <taxon>Eubacteriaceae</taxon>
        <taxon>Anaerofustis</taxon>
    </lineage>
</organism>
<keyword evidence="3 7" id="KW-0805">Transcription regulation</keyword>
<dbReference type="NCBIfam" id="TIGR02937">
    <property type="entry name" value="sigma70-ECF"/>
    <property type="match status" value="1"/>
</dbReference>
<dbReference type="GO" id="GO:0030435">
    <property type="term" value="P:sporulation resulting in formation of a cellular spore"/>
    <property type="evidence" value="ECO:0007669"/>
    <property type="project" value="UniProtKB-KW"/>
</dbReference>
<keyword evidence="4 7" id="KW-0731">Sigma factor</keyword>
<evidence type="ECO:0000256" key="6">
    <source>
        <dbReference type="ARBA" id="ARBA00023163"/>
    </source>
</evidence>
<evidence type="ECO:0000256" key="5">
    <source>
        <dbReference type="ARBA" id="ARBA00023125"/>
    </source>
</evidence>
<evidence type="ECO:0000256" key="2">
    <source>
        <dbReference type="ARBA" id="ARBA00022969"/>
    </source>
</evidence>
<gene>
    <name evidence="9" type="ORF">DW687_06245</name>
</gene>
<evidence type="ECO:0000256" key="1">
    <source>
        <dbReference type="ARBA" id="ARBA00007788"/>
    </source>
</evidence>
<dbReference type="PROSITE" id="PS00715">
    <property type="entry name" value="SIGMA70_1"/>
    <property type="match status" value="1"/>
</dbReference>
<dbReference type="Gene3D" id="1.20.120.1810">
    <property type="match status" value="1"/>
</dbReference>
<dbReference type="CDD" id="cd06171">
    <property type="entry name" value="Sigma70_r4"/>
    <property type="match status" value="1"/>
</dbReference>
<dbReference type="SUPFAM" id="SSF88659">
    <property type="entry name" value="Sigma3 and sigma4 domains of RNA polymerase sigma factors"/>
    <property type="match status" value="2"/>
</dbReference>
<dbReference type="InterPro" id="IPR007630">
    <property type="entry name" value="RNA_pol_sigma70_r4"/>
</dbReference>
<dbReference type="GeneID" id="97999697"/>
<dbReference type="SUPFAM" id="SSF88946">
    <property type="entry name" value="Sigma2 domain of RNA polymerase sigma factors"/>
    <property type="match status" value="1"/>
</dbReference>
<dbReference type="GO" id="GO:0016987">
    <property type="term" value="F:sigma factor activity"/>
    <property type="evidence" value="ECO:0007669"/>
    <property type="project" value="UniProtKB-KW"/>
</dbReference>
<evidence type="ECO:0000256" key="3">
    <source>
        <dbReference type="ARBA" id="ARBA00023015"/>
    </source>
</evidence>
<evidence type="ECO:0000313" key="9">
    <source>
        <dbReference type="EMBL" id="RGD74364.1"/>
    </source>
</evidence>
<keyword evidence="5 7" id="KW-0238">DNA-binding</keyword>
<protein>
    <recommendedName>
        <fullName evidence="7">RNA polymerase sigma factor</fullName>
    </recommendedName>
</protein>
<evidence type="ECO:0000259" key="8">
    <source>
        <dbReference type="PROSITE" id="PS50943"/>
    </source>
</evidence>
<dbReference type="InterPro" id="IPR014284">
    <property type="entry name" value="RNA_pol_sigma-70_dom"/>
</dbReference>
<sequence length="250" mass="28952">MNSESAKIDYFSDEIKELIVNAQNGDKNSLEELTVINTPLINSILKRYLSYSISYDDLFQIGAIGLIKAIKRFSFEFNTKFSTYAVYVINGEYKRYFRDEGIIKVGRNLKTIYLKTKTIREDYVKKNGVEPSIDYLSEKIGVSSEDVLMALEACRQPESLSKELNNNENTPILLMDKIKDENDSNEKIVEKLDLKNAIMNLEKRDRQIIVLRYFKNKTQKEVAEVLGLSQVQVSRLEKKIIENMKKTFES</sequence>
<dbReference type="EMBL" id="QUSM01000003">
    <property type="protein sequence ID" value="RGD74364.1"/>
    <property type="molecule type" value="Genomic_DNA"/>
</dbReference>
<proteinExistence type="inferred from homology"/>
<dbReference type="Gene3D" id="1.20.140.160">
    <property type="match status" value="1"/>
</dbReference>
<evidence type="ECO:0000256" key="4">
    <source>
        <dbReference type="ARBA" id="ARBA00023082"/>
    </source>
</evidence>
<dbReference type="Pfam" id="PF04542">
    <property type="entry name" value="Sigma70_r2"/>
    <property type="match status" value="1"/>
</dbReference>
<dbReference type="RefSeq" id="WP_007049260.1">
    <property type="nucleotide sequence ID" value="NZ_CABKNJ010000005.1"/>
</dbReference>
<dbReference type="Pfam" id="PF04545">
    <property type="entry name" value="Sigma70_r4"/>
    <property type="match status" value="1"/>
</dbReference>
<comment type="caution">
    <text evidence="9">The sequence shown here is derived from an EMBL/GenBank/DDBJ whole genome shotgun (WGS) entry which is preliminary data.</text>
</comment>
<dbReference type="InterPro" id="IPR001387">
    <property type="entry name" value="Cro/C1-type_HTH"/>
</dbReference>
<dbReference type="InterPro" id="IPR007627">
    <property type="entry name" value="RNA_pol_sigma70_r2"/>
</dbReference>
<dbReference type="GO" id="GO:0003677">
    <property type="term" value="F:DNA binding"/>
    <property type="evidence" value="ECO:0007669"/>
    <property type="project" value="UniProtKB-KW"/>
</dbReference>
<keyword evidence="2" id="KW-0749">Sporulation</keyword>
<evidence type="ECO:0000313" key="10">
    <source>
        <dbReference type="Proteomes" id="UP000261212"/>
    </source>
</evidence>
<comment type="function">
    <text evidence="7">Sigma factors are initiation factors that promote the attachment of RNA polymerase to specific initiation sites and are then released.</text>
</comment>
<dbReference type="GO" id="GO:0006352">
    <property type="term" value="P:DNA-templated transcription initiation"/>
    <property type="evidence" value="ECO:0007669"/>
    <property type="project" value="InterPro"/>
</dbReference>